<dbReference type="RefSeq" id="WP_242873671.1">
    <property type="nucleotide sequence ID" value="NZ_LDSL01000041.1"/>
</dbReference>
<keyword evidence="10 12" id="KW-1133">Transmembrane helix</keyword>
<keyword evidence="12" id="KW-0472">Membrane</keyword>
<keyword evidence="9" id="KW-0067">ATP-binding</keyword>
<feature type="transmembrane region" description="Helical" evidence="12">
    <location>
        <begin position="7"/>
        <end position="27"/>
    </location>
</feature>
<dbReference type="InterPro" id="IPR036097">
    <property type="entry name" value="HisK_dim/P_sf"/>
</dbReference>
<evidence type="ECO:0000259" key="13">
    <source>
        <dbReference type="PROSITE" id="PS50109"/>
    </source>
</evidence>
<dbReference type="AlphaFoldDB" id="A0A147H2N6"/>
<comment type="subcellular location">
    <subcellularLocation>
        <location evidence="2">Membrane</location>
        <topology evidence="2">Multi-pass membrane protein</topology>
    </subcellularLocation>
</comment>
<dbReference type="InterPro" id="IPR003660">
    <property type="entry name" value="HAMP_dom"/>
</dbReference>
<dbReference type="InterPro" id="IPR050428">
    <property type="entry name" value="TCS_sensor_his_kinase"/>
</dbReference>
<evidence type="ECO:0000259" key="14">
    <source>
        <dbReference type="PROSITE" id="PS50885"/>
    </source>
</evidence>
<feature type="domain" description="HAMP" evidence="14">
    <location>
        <begin position="177"/>
        <end position="229"/>
    </location>
</feature>
<dbReference type="GO" id="GO:0000155">
    <property type="term" value="F:phosphorelay sensor kinase activity"/>
    <property type="evidence" value="ECO:0007669"/>
    <property type="project" value="InterPro"/>
</dbReference>
<dbReference type="Pfam" id="PF00512">
    <property type="entry name" value="HisKA"/>
    <property type="match status" value="1"/>
</dbReference>
<evidence type="ECO:0000256" key="9">
    <source>
        <dbReference type="ARBA" id="ARBA00022840"/>
    </source>
</evidence>
<reference evidence="15 16" key="1">
    <citation type="journal article" date="2016" name="Front. Microbiol.">
        <title>Genomic Resource of Rice Seed Associated Bacteria.</title>
        <authorList>
            <person name="Midha S."/>
            <person name="Bansal K."/>
            <person name="Sharma S."/>
            <person name="Kumar N."/>
            <person name="Patil P.P."/>
            <person name="Chaudhry V."/>
            <person name="Patil P.B."/>
        </authorList>
    </citation>
    <scope>NUCLEOTIDE SEQUENCE [LARGE SCALE GENOMIC DNA]</scope>
    <source>
        <strain evidence="15 16">NS331</strain>
    </source>
</reference>
<evidence type="ECO:0000256" key="4">
    <source>
        <dbReference type="ARBA" id="ARBA00022553"/>
    </source>
</evidence>
<dbReference type="SUPFAM" id="SSF47384">
    <property type="entry name" value="Homodimeric domain of signal transducing histidine kinase"/>
    <property type="match status" value="1"/>
</dbReference>
<comment type="catalytic activity">
    <reaction evidence="1">
        <text>ATP + protein L-histidine = ADP + protein N-phospho-L-histidine.</text>
        <dbReference type="EC" id="2.7.13.3"/>
    </reaction>
</comment>
<dbReference type="PROSITE" id="PS50109">
    <property type="entry name" value="HIS_KIN"/>
    <property type="match status" value="1"/>
</dbReference>
<evidence type="ECO:0000256" key="1">
    <source>
        <dbReference type="ARBA" id="ARBA00000085"/>
    </source>
</evidence>
<evidence type="ECO:0000313" key="16">
    <source>
        <dbReference type="Proteomes" id="UP000072741"/>
    </source>
</evidence>
<dbReference type="SMART" id="SM00387">
    <property type="entry name" value="HATPase_c"/>
    <property type="match status" value="1"/>
</dbReference>
<dbReference type="PANTHER" id="PTHR45436:SF14">
    <property type="entry name" value="SENSOR PROTEIN QSEC"/>
    <property type="match status" value="1"/>
</dbReference>
<keyword evidence="16" id="KW-1185">Reference proteome</keyword>
<keyword evidence="7" id="KW-0547">Nucleotide-binding</keyword>
<organism evidence="15 16">
    <name type="scientific">Pseudacidovorax intermedius</name>
    <dbReference type="NCBI Taxonomy" id="433924"/>
    <lineage>
        <taxon>Bacteria</taxon>
        <taxon>Pseudomonadati</taxon>
        <taxon>Pseudomonadota</taxon>
        <taxon>Betaproteobacteria</taxon>
        <taxon>Burkholderiales</taxon>
        <taxon>Comamonadaceae</taxon>
        <taxon>Pseudacidovorax</taxon>
    </lineage>
</organism>
<protein>
    <recommendedName>
        <fullName evidence="3">histidine kinase</fullName>
        <ecNumber evidence="3">2.7.13.3</ecNumber>
    </recommendedName>
</protein>
<dbReference type="EC" id="2.7.13.3" evidence="3"/>
<keyword evidence="6 12" id="KW-0812">Transmembrane</keyword>
<feature type="domain" description="Histidine kinase" evidence="13">
    <location>
        <begin position="237"/>
        <end position="451"/>
    </location>
</feature>
<evidence type="ECO:0000256" key="12">
    <source>
        <dbReference type="SAM" id="Phobius"/>
    </source>
</evidence>
<dbReference type="EMBL" id="LDSL01000041">
    <property type="protein sequence ID" value="KTT24208.1"/>
    <property type="molecule type" value="Genomic_DNA"/>
</dbReference>
<dbReference type="GO" id="GO:0005524">
    <property type="term" value="F:ATP binding"/>
    <property type="evidence" value="ECO:0007669"/>
    <property type="project" value="UniProtKB-KW"/>
</dbReference>
<gene>
    <name evidence="15" type="ORF">NS331_06280</name>
</gene>
<dbReference type="Pfam" id="PF08521">
    <property type="entry name" value="2CSK_N"/>
    <property type="match status" value="1"/>
</dbReference>
<name>A0A147H2N6_9BURK</name>
<dbReference type="SMART" id="SM00388">
    <property type="entry name" value="HisKA"/>
    <property type="match status" value="1"/>
</dbReference>
<comment type="caution">
    <text evidence="15">The sequence shown here is derived from an EMBL/GenBank/DDBJ whole genome shotgun (WGS) entry which is preliminary data.</text>
</comment>
<evidence type="ECO:0000256" key="8">
    <source>
        <dbReference type="ARBA" id="ARBA00022777"/>
    </source>
</evidence>
<dbReference type="InterPro" id="IPR005467">
    <property type="entry name" value="His_kinase_dom"/>
</dbReference>
<evidence type="ECO:0000256" key="6">
    <source>
        <dbReference type="ARBA" id="ARBA00022692"/>
    </source>
</evidence>
<dbReference type="GO" id="GO:0005886">
    <property type="term" value="C:plasma membrane"/>
    <property type="evidence" value="ECO:0007669"/>
    <property type="project" value="TreeGrafter"/>
</dbReference>
<dbReference type="Pfam" id="PF02518">
    <property type="entry name" value="HATPase_c"/>
    <property type="match status" value="1"/>
</dbReference>
<dbReference type="PATRIC" id="fig|433924.3.peg.3195"/>
<dbReference type="SUPFAM" id="SSF55874">
    <property type="entry name" value="ATPase domain of HSP90 chaperone/DNA topoisomerase II/histidine kinase"/>
    <property type="match status" value="1"/>
</dbReference>
<dbReference type="Proteomes" id="UP000072741">
    <property type="component" value="Unassembled WGS sequence"/>
</dbReference>
<accession>A0A147H2N6</accession>
<keyword evidence="8 15" id="KW-0418">Kinase</keyword>
<evidence type="ECO:0000256" key="3">
    <source>
        <dbReference type="ARBA" id="ARBA00012438"/>
    </source>
</evidence>
<dbReference type="InterPro" id="IPR003594">
    <property type="entry name" value="HATPase_dom"/>
</dbReference>
<evidence type="ECO:0000256" key="7">
    <source>
        <dbReference type="ARBA" id="ARBA00022741"/>
    </source>
</evidence>
<evidence type="ECO:0000256" key="2">
    <source>
        <dbReference type="ARBA" id="ARBA00004141"/>
    </source>
</evidence>
<dbReference type="PROSITE" id="PS50885">
    <property type="entry name" value="HAMP"/>
    <property type="match status" value="1"/>
</dbReference>
<keyword evidence="11" id="KW-0902">Two-component regulatory system</keyword>
<evidence type="ECO:0000256" key="5">
    <source>
        <dbReference type="ARBA" id="ARBA00022679"/>
    </source>
</evidence>
<keyword evidence="4" id="KW-0597">Phosphoprotein</keyword>
<dbReference type="CDD" id="cd00082">
    <property type="entry name" value="HisKA"/>
    <property type="match status" value="1"/>
</dbReference>
<dbReference type="Gene3D" id="1.20.5.1040">
    <property type="entry name" value="Sensor protein qsec"/>
    <property type="match status" value="2"/>
</dbReference>
<proteinExistence type="predicted"/>
<dbReference type="InterPro" id="IPR036890">
    <property type="entry name" value="HATPase_C_sf"/>
</dbReference>
<dbReference type="InterPro" id="IPR003661">
    <property type="entry name" value="HisK_dim/P_dom"/>
</dbReference>
<evidence type="ECO:0000313" key="15">
    <source>
        <dbReference type="EMBL" id="KTT24208.1"/>
    </source>
</evidence>
<evidence type="ECO:0000256" key="10">
    <source>
        <dbReference type="ARBA" id="ARBA00022989"/>
    </source>
</evidence>
<keyword evidence="5" id="KW-0808">Transferase</keyword>
<dbReference type="InterPro" id="IPR013727">
    <property type="entry name" value="2CSK_N"/>
</dbReference>
<dbReference type="PANTHER" id="PTHR45436">
    <property type="entry name" value="SENSOR HISTIDINE KINASE YKOH"/>
    <property type="match status" value="1"/>
</dbReference>
<evidence type="ECO:0000256" key="11">
    <source>
        <dbReference type="ARBA" id="ARBA00023012"/>
    </source>
</evidence>
<dbReference type="Gene3D" id="3.30.565.10">
    <property type="entry name" value="Histidine kinase-like ATPase, C-terminal domain"/>
    <property type="match status" value="1"/>
</dbReference>
<dbReference type="Gene3D" id="1.10.287.130">
    <property type="match status" value="1"/>
</dbReference>
<sequence>MSLQRRLLLYLMICAPLVWGAALYFSIQRARHEVNEMFDTELVRLARQVQATLGDGYPAAASTLPPAPREGAPEAGDADVRDLAIAVWSAQGALALSDREGVDLPYRRDASGFVDAPVDGRVWRVYYLPSADGRWLVAAGQGAYERDELVYGLTVTQVVPWLLVLPVLLAVMTWAVRAALAPMRRLTDELAGRDAQDLRPVPSARAPAELKPLLGAMNGLFQRIEQLLVRERRFTADAAHELRTPLAVLGAQWDVVRHAASPEERRLAEDKLSTGLRRMERLVTQMLSLSRVESGVLPAMDAEIDWHPIVEQAMSDCLPLAERRRIELACEWPAPGVHPMPLLGDSHLLTVLVRNLLDNAVRYAPEGSAVLLHIDAEHLAVENDGPPLSPAQLARMGERFYRPDGQHEVGSGLGVSIVRRIAQLHGLELQLGPRTDDGQGVRAMLRFDAAHR</sequence>